<keyword evidence="2" id="KW-1185">Reference proteome</keyword>
<dbReference type="Proteomes" id="UP000637980">
    <property type="component" value="Unassembled WGS sequence"/>
</dbReference>
<name>A0ABQ3E4Y2_9HYPH</name>
<evidence type="ECO:0000313" key="1">
    <source>
        <dbReference type="EMBL" id="GHB19741.1"/>
    </source>
</evidence>
<reference evidence="2" key="1">
    <citation type="journal article" date="2019" name="Int. J. Syst. Evol. Microbiol.">
        <title>The Global Catalogue of Microorganisms (GCM) 10K type strain sequencing project: providing services to taxonomists for standard genome sequencing and annotation.</title>
        <authorList>
            <consortium name="The Broad Institute Genomics Platform"/>
            <consortium name="The Broad Institute Genome Sequencing Center for Infectious Disease"/>
            <person name="Wu L."/>
            <person name="Ma J."/>
        </authorList>
    </citation>
    <scope>NUCLEOTIDE SEQUENCE [LARGE SCALE GENOMIC DNA]</scope>
    <source>
        <strain evidence="2">KCTC 12861</strain>
    </source>
</reference>
<sequence length="63" mass="7109">MSLILSVMASEKSDDLKLWKKNSNYTETILSTPLERRMSMKFFGVKSLVLKFIPSAVHTSSEG</sequence>
<dbReference type="EMBL" id="BMXE01000001">
    <property type="protein sequence ID" value="GHB19741.1"/>
    <property type="molecule type" value="Genomic_DNA"/>
</dbReference>
<comment type="caution">
    <text evidence="1">The sequence shown here is derived from an EMBL/GenBank/DDBJ whole genome shotgun (WGS) entry which is preliminary data.</text>
</comment>
<proteinExistence type="predicted"/>
<evidence type="ECO:0000313" key="2">
    <source>
        <dbReference type="Proteomes" id="UP000637980"/>
    </source>
</evidence>
<gene>
    <name evidence="1" type="ORF">GCM10007094_04610</name>
</gene>
<organism evidence="1 2">
    <name type="scientific">Pseudovibrio japonicus</name>
    <dbReference type="NCBI Taxonomy" id="366534"/>
    <lineage>
        <taxon>Bacteria</taxon>
        <taxon>Pseudomonadati</taxon>
        <taxon>Pseudomonadota</taxon>
        <taxon>Alphaproteobacteria</taxon>
        <taxon>Hyphomicrobiales</taxon>
        <taxon>Stappiaceae</taxon>
        <taxon>Pseudovibrio</taxon>
    </lineage>
</organism>
<protein>
    <submittedName>
        <fullName evidence="1">Uncharacterized protein</fullName>
    </submittedName>
</protein>
<accession>A0ABQ3E4Y2</accession>